<evidence type="ECO:0000256" key="10">
    <source>
        <dbReference type="ARBA" id="ARBA00023004"/>
    </source>
</evidence>
<evidence type="ECO:0000256" key="1">
    <source>
        <dbReference type="ARBA" id="ARBA00000853"/>
    </source>
</evidence>
<protein>
    <recommendedName>
        <fullName evidence="5">Probable imidazolonepropionase</fullName>
        <ecNumber evidence="4">3.5.2.7</ecNumber>
    </recommendedName>
</protein>
<dbReference type="AlphaFoldDB" id="A0A2P6NSQ7"/>
<dbReference type="InterPro" id="IPR006680">
    <property type="entry name" value="Amidohydro-rel"/>
</dbReference>
<dbReference type="InterPro" id="IPR011059">
    <property type="entry name" value="Metal-dep_hydrolase_composite"/>
</dbReference>
<dbReference type="InParanoid" id="A0A2P6NSQ7"/>
<evidence type="ECO:0000256" key="8">
    <source>
        <dbReference type="ARBA" id="ARBA00022808"/>
    </source>
</evidence>
<dbReference type="GO" id="GO:0050480">
    <property type="term" value="F:imidazolonepropionase activity"/>
    <property type="evidence" value="ECO:0007669"/>
    <property type="project" value="UniProtKB-EC"/>
</dbReference>
<dbReference type="InterPro" id="IPR032466">
    <property type="entry name" value="Metal_Hydrolase"/>
</dbReference>
<dbReference type="OrthoDB" id="194468at2759"/>
<keyword evidence="13" id="KW-1185">Reference proteome</keyword>
<dbReference type="Proteomes" id="UP000241769">
    <property type="component" value="Unassembled WGS sequence"/>
</dbReference>
<sequence>MLPGCRRYLQRPNANKYAGSLFKGDAEFRRKLLALQTSKIRNAAQVVTVSADGKSFKIKEQMNEIGLIENATVIVGSDGTIIDVGPEEVLSNKYKDFTFETDIDATGKSIIPGFVDGHTHPVWTGDRVHEFAMKLAGATYMDIHKMGGGIGFTVNHTRDASKEELKDLLHQRLNRMMKYGTTTVEAKSGYGLETETEMKMLEVLHEVNAVHPVDVVSTYLGAHSVPKGKTAAEATEDILNRQIPELMRRREEGKISPRNIDVFLEKGVFEGEDTKKILEAGKTAGLLLNFHGDEIHPMCSGQLGGELGAAAISHLERVDDEGIIAMAKKPTVAVLLPTTAYILRLEPPPARKLIEGNVPVALGSDYNPNAHCMSMPNVMNLACVLMKMTMNEALVAATLNSAASLELSHKYGSIETGKQGDFVIIDHSRWEHIIYEMVDPPIHSVVKGGKVVFSNRT</sequence>
<keyword evidence="9" id="KW-0862">Zinc</keyword>
<comment type="caution">
    <text evidence="12">The sequence shown here is derived from an EMBL/GenBank/DDBJ whole genome shotgun (WGS) entry which is preliminary data.</text>
</comment>
<dbReference type="FunFam" id="3.20.20.140:FF:000007">
    <property type="entry name" value="Imidazolonepropionase"/>
    <property type="match status" value="1"/>
</dbReference>
<dbReference type="GO" id="GO:0019556">
    <property type="term" value="P:L-histidine catabolic process to glutamate and formamide"/>
    <property type="evidence" value="ECO:0007669"/>
    <property type="project" value="UniProtKB-UniPathway"/>
</dbReference>
<evidence type="ECO:0000256" key="6">
    <source>
        <dbReference type="ARBA" id="ARBA00022723"/>
    </source>
</evidence>
<dbReference type="GO" id="GO:0019557">
    <property type="term" value="P:L-histidine catabolic process to glutamate and formate"/>
    <property type="evidence" value="ECO:0007669"/>
    <property type="project" value="UniProtKB-UniPathway"/>
</dbReference>
<dbReference type="GO" id="GO:0005737">
    <property type="term" value="C:cytoplasm"/>
    <property type="evidence" value="ECO:0007669"/>
    <property type="project" value="InterPro"/>
</dbReference>
<keyword evidence="7" id="KW-0378">Hydrolase</keyword>
<evidence type="ECO:0000313" key="12">
    <source>
        <dbReference type="EMBL" id="PRP86997.1"/>
    </source>
</evidence>
<dbReference type="PANTHER" id="PTHR42752">
    <property type="entry name" value="IMIDAZOLONEPROPIONASE"/>
    <property type="match status" value="1"/>
</dbReference>
<dbReference type="UniPathway" id="UPA00379">
    <property type="reaction ID" value="UER00551"/>
</dbReference>
<dbReference type="CDD" id="cd01296">
    <property type="entry name" value="Imidazolone-5PH"/>
    <property type="match status" value="1"/>
</dbReference>
<dbReference type="EC" id="3.5.2.7" evidence="4"/>
<dbReference type="SUPFAM" id="SSF51338">
    <property type="entry name" value="Composite domain of metallo-dependent hydrolases"/>
    <property type="match status" value="1"/>
</dbReference>
<dbReference type="FunCoup" id="A0A2P6NSQ7">
    <property type="interactions" value="2"/>
</dbReference>
<feature type="domain" description="Amidohydrolase-related" evidence="11">
    <location>
        <begin position="306"/>
        <end position="452"/>
    </location>
</feature>
<evidence type="ECO:0000256" key="5">
    <source>
        <dbReference type="ARBA" id="ARBA00013406"/>
    </source>
</evidence>
<name>A0A2P6NSQ7_9EUKA</name>
<evidence type="ECO:0000256" key="2">
    <source>
        <dbReference type="ARBA" id="ARBA00004758"/>
    </source>
</evidence>
<dbReference type="Pfam" id="PF01979">
    <property type="entry name" value="Amidohydro_1"/>
    <property type="match status" value="1"/>
</dbReference>
<keyword evidence="8" id="KW-0369">Histidine metabolism</keyword>
<dbReference type="EMBL" id="MDYQ01000024">
    <property type="protein sequence ID" value="PRP86997.1"/>
    <property type="molecule type" value="Genomic_DNA"/>
</dbReference>
<comment type="catalytic activity">
    <reaction evidence="1">
        <text>4-imidazolone-5-propanoate + H2O = N-formimidoyl-L-glutamate</text>
        <dbReference type="Rhea" id="RHEA:23660"/>
        <dbReference type="ChEBI" id="CHEBI:15377"/>
        <dbReference type="ChEBI" id="CHEBI:58928"/>
        <dbReference type="ChEBI" id="CHEBI:77893"/>
        <dbReference type="EC" id="3.5.2.7"/>
    </reaction>
</comment>
<proteinExistence type="inferred from homology"/>
<evidence type="ECO:0000256" key="9">
    <source>
        <dbReference type="ARBA" id="ARBA00022833"/>
    </source>
</evidence>
<evidence type="ECO:0000313" key="13">
    <source>
        <dbReference type="Proteomes" id="UP000241769"/>
    </source>
</evidence>
<evidence type="ECO:0000256" key="3">
    <source>
        <dbReference type="ARBA" id="ARBA00008002"/>
    </source>
</evidence>
<dbReference type="SUPFAM" id="SSF51556">
    <property type="entry name" value="Metallo-dependent hydrolases"/>
    <property type="match status" value="1"/>
</dbReference>
<reference evidence="12 13" key="1">
    <citation type="journal article" date="2018" name="Genome Biol. Evol.">
        <title>Multiple Roots of Fruiting Body Formation in Amoebozoa.</title>
        <authorList>
            <person name="Hillmann F."/>
            <person name="Forbes G."/>
            <person name="Novohradska S."/>
            <person name="Ferling I."/>
            <person name="Riege K."/>
            <person name="Groth M."/>
            <person name="Westermann M."/>
            <person name="Marz M."/>
            <person name="Spaller T."/>
            <person name="Winckler T."/>
            <person name="Schaap P."/>
            <person name="Glockner G."/>
        </authorList>
    </citation>
    <scope>NUCLEOTIDE SEQUENCE [LARGE SCALE GENOMIC DNA]</scope>
    <source>
        <strain evidence="12 13">Jena</strain>
    </source>
</reference>
<dbReference type="GO" id="GO:0046872">
    <property type="term" value="F:metal ion binding"/>
    <property type="evidence" value="ECO:0007669"/>
    <property type="project" value="UniProtKB-KW"/>
</dbReference>
<dbReference type="NCBIfam" id="TIGR01224">
    <property type="entry name" value="hutI"/>
    <property type="match status" value="1"/>
</dbReference>
<gene>
    <name evidence="12" type="ORF">PROFUN_04979</name>
</gene>
<evidence type="ECO:0000256" key="4">
    <source>
        <dbReference type="ARBA" id="ARBA00012864"/>
    </source>
</evidence>
<dbReference type="Gene3D" id="3.20.20.140">
    <property type="entry name" value="Metal-dependent hydrolases"/>
    <property type="match status" value="1"/>
</dbReference>
<accession>A0A2P6NSQ7</accession>
<organism evidence="12 13">
    <name type="scientific">Planoprotostelium fungivorum</name>
    <dbReference type="NCBI Taxonomy" id="1890364"/>
    <lineage>
        <taxon>Eukaryota</taxon>
        <taxon>Amoebozoa</taxon>
        <taxon>Evosea</taxon>
        <taxon>Variosea</taxon>
        <taxon>Cavosteliida</taxon>
        <taxon>Cavosteliaceae</taxon>
        <taxon>Planoprotostelium</taxon>
    </lineage>
</organism>
<evidence type="ECO:0000256" key="7">
    <source>
        <dbReference type="ARBA" id="ARBA00022801"/>
    </source>
</evidence>
<dbReference type="STRING" id="1890364.A0A2P6NSQ7"/>
<dbReference type="PANTHER" id="PTHR42752:SF1">
    <property type="entry name" value="IMIDAZOLONEPROPIONASE-RELATED"/>
    <property type="match status" value="1"/>
</dbReference>
<keyword evidence="6" id="KW-0479">Metal-binding</keyword>
<evidence type="ECO:0000259" key="11">
    <source>
        <dbReference type="Pfam" id="PF01979"/>
    </source>
</evidence>
<dbReference type="InterPro" id="IPR005920">
    <property type="entry name" value="HutI"/>
</dbReference>
<dbReference type="Gene3D" id="2.30.40.10">
    <property type="entry name" value="Urease, subunit C, domain 1"/>
    <property type="match status" value="1"/>
</dbReference>
<comment type="similarity">
    <text evidence="3">Belongs to the metallo-dependent hydrolases superfamily. HutI family.</text>
</comment>
<comment type="pathway">
    <text evidence="2">Amino-acid degradation; L-histidine degradation into L-glutamate; N-formimidoyl-L-glutamate from L-histidine: step 3/3.</text>
</comment>
<keyword evidence="10" id="KW-0408">Iron</keyword>